<feature type="region of interest" description="G3" evidence="7">
    <location>
        <begin position="61"/>
        <end position="64"/>
    </location>
</feature>
<dbReference type="CDD" id="cd04163">
    <property type="entry name" value="Era"/>
    <property type="match status" value="1"/>
</dbReference>
<keyword evidence="4 6" id="KW-0694">RNA-binding</keyword>
<dbReference type="InterPro" id="IPR009019">
    <property type="entry name" value="KH_sf_prok-type"/>
</dbReference>
<evidence type="ECO:0000256" key="3">
    <source>
        <dbReference type="ARBA" id="ARBA00022741"/>
    </source>
</evidence>
<evidence type="ECO:0000256" key="1">
    <source>
        <dbReference type="ARBA" id="ARBA00007921"/>
    </source>
</evidence>
<gene>
    <name evidence="6 11" type="primary">era</name>
    <name evidence="11" type="ORF">SHM_18240</name>
</gene>
<dbReference type="NCBIfam" id="TIGR00231">
    <property type="entry name" value="small_GTP"/>
    <property type="match status" value="1"/>
</dbReference>
<feature type="region of interest" description="G5" evidence="7">
    <location>
        <begin position="153"/>
        <end position="155"/>
    </location>
</feature>
<accession>A0ABM8BWD1</accession>
<comment type="function">
    <text evidence="6">An essential GTPase that binds both GDP and GTP, with rapid nucleotide exchange. Plays a role in 16S rRNA processing and 30S ribosomal subunit biogenesis and possibly also in cell cycle regulation and energy metabolism.</text>
</comment>
<dbReference type="PROSITE" id="PS51713">
    <property type="entry name" value="G_ERA"/>
    <property type="match status" value="1"/>
</dbReference>
<keyword evidence="6" id="KW-0690">Ribosome biogenesis</keyword>
<feature type="domain" description="Era-type G" evidence="10">
    <location>
        <begin position="6"/>
        <end position="174"/>
    </location>
</feature>
<dbReference type="Proteomes" id="UP001163387">
    <property type="component" value="Chromosome"/>
</dbReference>
<comment type="subunit">
    <text evidence="6">Monomer.</text>
</comment>
<evidence type="ECO:0000256" key="7">
    <source>
        <dbReference type="PROSITE-ProRule" id="PRU01050"/>
    </source>
</evidence>
<keyword evidence="5 6" id="KW-0342">GTP-binding</keyword>
<evidence type="ECO:0000256" key="4">
    <source>
        <dbReference type="ARBA" id="ARBA00022884"/>
    </source>
</evidence>
<dbReference type="InterPro" id="IPR006073">
    <property type="entry name" value="GTP-bd"/>
</dbReference>
<dbReference type="NCBIfam" id="NF000908">
    <property type="entry name" value="PRK00089.1"/>
    <property type="match status" value="1"/>
</dbReference>
<dbReference type="Gene3D" id="3.30.300.20">
    <property type="match status" value="1"/>
</dbReference>
<dbReference type="PANTHER" id="PTHR42698:SF1">
    <property type="entry name" value="GTPASE ERA, MITOCHONDRIAL"/>
    <property type="match status" value="1"/>
</dbReference>
<keyword evidence="6" id="KW-1003">Cell membrane</keyword>
<dbReference type="HAMAP" id="MF_00367">
    <property type="entry name" value="GTPase_Era"/>
    <property type="match status" value="1"/>
</dbReference>
<organism evidence="11 12">
    <name type="scientific">Spiroplasma ixodetis</name>
    <dbReference type="NCBI Taxonomy" id="2141"/>
    <lineage>
        <taxon>Bacteria</taxon>
        <taxon>Bacillati</taxon>
        <taxon>Mycoplasmatota</taxon>
        <taxon>Mollicutes</taxon>
        <taxon>Entomoplasmatales</taxon>
        <taxon>Spiroplasmataceae</taxon>
        <taxon>Spiroplasma</taxon>
    </lineage>
</organism>
<comment type="subcellular location">
    <subcellularLocation>
        <location evidence="6">Cytoplasm</location>
    </subcellularLocation>
    <subcellularLocation>
        <location evidence="6">Cell membrane</location>
        <topology evidence="6">Peripheral membrane protein</topology>
    </subcellularLocation>
</comment>
<proteinExistence type="inferred from homology"/>
<protein>
    <recommendedName>
        <fullName evidence="2 6">GTPase Era</fullName>
    </recommendedName>
</protein>
<evidence type="ECO:0000256" key="6">
    <source>
        <dbReference type="HAMAP-Rule" id="MF_00367"/>
    </source>
</evidence>
<feature type="region of interest" description="G4" evidence="7">
    <location>
        <begin position="124"/>
        <end position="127"/>
    </location>
</feature>
<dbReference type="PANTHER" id="PTHR42698">
    <property type="entry name" value="GTPASE ERA"/>
    <property type="match status" value="1"/>
</dbReference>
<keyword evidence="6" id="KW-0963">Cytoplasm</keyword>
<feature type="binding site" evidence="6">
    <location>
        <begin position="61"/>
        <end position="65"/>
    </location>
    <ligand>
        <name>GTP</name>
        <dbReference type="ChEBI" id="CHEBI:37565"/>
    </ligand>
</feature>
<feature type="domain" description="KH type-2" evidence="9">
    <location>
        <begin position="205"/>
        <end position="283"/>
    </location>
</feature>
<dbReference type="Gene3D" id="3.40.50.300">
    <property type="entry name" value="P-loop containing nucleotide triphosphate hydrolases"/>
    <property type="match status" value="1"/>
</dbReference>
<dbReference type="InterPro" id="IPR015946">
    <property type="entry name" value="KH_dom-like_a/b"/>
</dbReference>
<dbReference type="NCBIfam" id="TIGR00436">
    <property type="entry name" value="era"/>
    <property type="match status" value="1"/>
</dbReference>
<keyword evidence="3 6" id="KW-0547">Nucleotide-binding</keyword>
<comment type="caution">
    <text evidence="6">Lacks conserved residue(s) required for the propagation of feature annotation.</text>
</comment>
<dbReference type="InterPro" id="IPR030388">
    <property type="entry name" value="G_ERA_dom"/>
</dbReference>
<evidence type="ECO:0000313" key="11">
    <source>
        <dbReference type="EMBL" id="BDT04178.1"/>
    </source>
</evidence>
<name>A0ABM8BWD1_9MOLU</name>
<evidence type="ECO:0000313" key="12">
    <source>
        <dbReference type="Proteomes" id="UP001163387"/>
    </source>
</evidence>
<evidence type="ECO:0000256" key="2">
    <source>
        <dbReference type="ARBA" id="ARBA00020484"/>
    </source>
</evidence>
<evidence type="ECO:0000259" key="10">
    <source>
        <dbReference type="PROSITE" id="PS51713"/>
    </source>
</evidence>
<keyword evidence="6" id="KW-0699">rRNA-binding</keyword>
<dbReference type="SUPFAM" id="SSF54814">
    <property type="entry name" value="Prokaryotic type KH domain (KH-domain type II)"/>
    <property type="match status" value="1"/>
</dbReference>
<feature type="region of interest" description="G2" evidence="7">
    <location>
        <begin position="40"/>
        <end position="44"/>
    </location>
</feature>
<sequence length="298" mass="34057">MNNNFKSGFVSFIGRSNVGKSTLLNTILQEKKAIVSNKPQTTRNQIQGIYNSDDMQIIFFDTPGIHKHNNQLGRMMNRDANRAIKETNIICLLAPCNEYIGNSDKHIIKLLSERVNTTILILLTKVDLVTKEKLMDKINEWKDLLPFKEIIPISAIKEMNLDILLKKLYEYLPIGEKNHLIENNDDVSDNTLIKEIIREKILNLTEEEIPYSVAVLIESINYNPNTNITDINAVIVVERDSQKGIIIGKGGSMIKEIGIRARTDLESIFDSHIILKTFVKVIPDWRNNPRKLKELGYS</sequence>
<dbReference type="Pfam" id="PF01926">
    <property type="entry name" value="MMR_HSR1"/>
    <property type="match status" value="1"/>
</dbReference>
<feature type="region of interest" description="G1" evidence="7">
    <location>
        <begin position="14"/>
        <end position="21"/>
    </location>
</feature>
<reference evidence="11 12" key="1">
    <citation type="journal article" date="2022" name="Front. Microbiol.">
        <title>Male-killing mechanisms vary between Spiroplasma species.</title>
        <authorList>
            <person name="Arai H."/>
            <person name="Inoue M."/>
            <person name="Kageyama D."/>
        </authorList>
    </citation>
    <scope>NUCLEOTIDE SEQUENCE [LARGE SCALE GENOMIC DNA]</scope>
    <source>
        <strain evidence="12">sHm</strain>
    </source>
</reference>
<dbReference type="PROSITE" id="PS50823">
    <property type="entry name" value="KH_TYPE_2"/>
    <property type="match status" value="1"/>
</dbReference>
<dbReference type="CDD" id="cd22534">
    <property type="entry name" value="KH-II_Era"/>
    <property type="match status" value="1"/>
</dbReference>
<dbReference type="Pfam" id="PF07650">
    <property type="entry name" value="KH_2"/>
    <property type="match status" value="1"/>
</dbReference>
<evidence type="ECO:0000256" key="8">
    <source>
        <dbReference type="RuleBase" id="RU003761"/>
    </source>
</evidence>
<dbReference type="InterPro" id="IPR005225">
    <property type="entry name" value="Small_GTP-bd"/>
</dbReference>
<keyword evidence="6" id="KW-0472">Membrane</keyword>
<dbReference type="InterPro" id="IPR004044">
    <property type="entry name" value="KH_dom_type_2"/>
</dbReference>
<dbReference type="SUPFAM" id="SSF52540">
    <property type="entry name" value="P-loop containing nucleoside triphosphate hydrolases"/>
    <property type="match status" value="1"/>
</dbReference>
<dbReference type="InterPro" id="IPR027417">
    <property type="entry name" value="P-loop_NTPase"/>
</dbReference>
<evidence type="ECO:0000259" key="9">
    <source>
        <dbReference type="PROSITE" id="PS50823"/>
    </source>
</evidence>
<dbReference type="RefSeq" id="WP_281748064.1">
    <property type="nucleotide sequence ID" value="NZ_AP026933.1"/>
</dbReference>
<comment type="similarity">
    <text evidence="1 6 7 8">Belongs to the TRAFAC class TrmE-Era-EngA-EngB-Septin-like GTPase superfamily. Era GTPase family.</text>
</comment>
<dbReference type="InterPro" id="IPR005662">
    <property type="entry name" value="GTPase_Era-like"/>
</dbReference>
<keyword evidence="12" id="KW-1185">Reference proteome</keyword>
<evidence type="ECO:0000256" key="5">
    <source>
        <dbReference type="ARBA" id="ARBA00023134"/>
    </source>
</evidence>
<feature type="binding site" evidence="6">
    <location>
        <begin position="124"/>
        <end position="127"/>
    </location>
    <ligand>
        <name>GTP</name>
        <dbReference type="ChEBI" id="CHEBI:37565"/>
    </ligand>
</feature>
<dbReference type="EMBL" id="AP026933">
    <property type="protein sequence ID" value="BDT04178.1"/>
    <property type="molecule type" value="Genomic_DNA"/>
</dbReference>